<dbReference type="STRING" id="500610.SAMN02799615_01135"/>
<organism evidence="6 7">
    <name type="scientific">Dyella marensis</name>
    <dbReference type="NCBI Taxonomy" id="500610"/>
    <lineage>
        <taxon>Bacteria</taxon>
        <taxon>Pseudomonadati</taxon>
        <taxon>Pseudomonadota</taxon>
        <taxon>Gammaproteobacteria</taxon>
        <taxon>Lysobacterales</taxon>
        <taxon>Rhodanobacteraceae</taxon>
        <taxon>Dyella</taxon>
    </lineage>
</organism>
<evidence type="ECO:0000313" key="7">
    <source>
        <dbReference type="Proteomes" id="UP000199477"/>
    </source>
</evidence>
<evidence type="ECO:0000256" key="2">
    <source>
        <dbReference type="ARBA" id="ARBA00022837"/>
    </source>
</evidence>
<accession>A0A1I2BEN5</accession>
<keyword evidence="2" id="KW-0106">Calcium</keyword>
<evidence type="ECO:0000313" key="6">
    <source>
        <dbReference type="EMBL" id="SFE54634.1"/>
    </source>
</evidence>
<dbReference type="GO" id="GO:0046872">
    <property type="term" value="F:metal ion binding"/>
    <property type="evidence" value="ECO:0007669"/>
    <property type="project" value="UniProtKB-KW"/>
</dbReference>
<name>A0A1I2BEN5_9GAMM</name>
<dbReference type="EMBL" id="FONH01000003">
    <property type="protein sequence ID" value="SFE54634.1"/>
    <property type="molecule type" value="Genomic_DNA"/>
</dbReference>
<reference evidence="7" key="1">
    <citation type="submission" date="2016-10" db="EMBL/GenBank/DDBJ databases">
        <authorList>
            <person name="Varghese N."/>
            <person name="Submissions S."/>
        </authorList>
    </citation>
    <scope>NUCLEOTIDE SEQUENCE [LARGE SCALE GENOMIC DNA]</scope>
    <source>
        <strain evidence="7">UNC178MFTsu3.1</strain>
    </source>
</reference>
<keyword evidence="1" id="KW-0479">Metal-binding</keyword>
<dbReference type="Proteomes" id="UP000199477">
    <property type="component" value="Unassembled WGS sequence"/>
</dbReference>
<proteinExistence type="predicted"/>
<protein>
    <submittedName>
        <fullName evidence="6">Type IV pilus assembly protein PilY1</fullName>
    </submittedName>
</protein>
<feature type="compositionally biased region" description="Polar residues" evidence="3">
    <location>
        <begin position="215"/>
        <end position="236"/>
    </location>
</feature>
<evidence type="ECO:0000256" key="1">
    <source>
        <dbReference type="ARBA" id="ARBA00022723"/>
    </source>
</evidence>
<evidence type="ECO:0000256" key="3">
    <source>
        <dbReference type="SAM" id="MobiDB-lite"/>
    </source>
</evidence>
<keyword evidence="7" id="KW-1185">Reference proteome</keyword>
<sequence>MSDTRPFVSRRLRRLAFAAALLALPGLALSEDIDLYTGAPVNGGSPNLLILLDNASAWNGSVSFSCPTAGVVSANNAGKDVGFEQCSLYQAVTAIGSNPVLLGKINMGLMLFDPSSNGGWFRYPNVGRATDPGALPLMNAAGVASFQNTIKSLDRQADNSNNSAVGGGMQEMWAYFAGKTGLSGVTYRSPLSGPCQKSFVIYIANAVKNGKPQDAGNSPSAQSSLQQVTGQSNPTQIVIPPPNNKYQANWGDEWAQYMYQTDLSGGTSTNPQNIITYTIAVTDGSNPDYVQFLQSMSSHGGGKAFVVNINDPNALNALVNDLLQIFNEVQSINSVFASVSLPVSVNSQGVSLNQVYVGVFRPDPTAQPRWIGNLKQYQLGLDSNNNVVTEDSLGNSAISNNGSGFISPNALSFWTSDQQTGTPRNGPLTFPSGSSVVTNWPTSGFWVNKPSGISLAYDAVDGEVVEKGGVGEMLRADYLTSQTGRTVYTCNGVGSCPTSTAMPNFNTANGSLTAAALGTTSADLSNLINWVRGADNTSPNNEAEPGPGGAVTIRPSIHGDVLHSRPAIVNYGGSTGVVVFYGSNDGFYRAINGNQTAGIGTVRPGGELWSFIAPEFFGKLKRLRDNSPIIKLPGITDASAQPKDYFFDGTTTVYQDQRVTPATTYIYLTARRGGRFIYAFDVTTPTAPRFLWKKSNADIPELGQTWSQPKVARIKGNTNPVLIMGGGYDSAEDADPVQSADSMGRSIVMLDAVTGAPVWMAAPSCTGQPGTCKTVANMTYAIPSDITLLDRDGDGYIERLYASDLGGNIWRVDLEPNALTAPTNWTVTQIASLGGTGTSARKFFYPPDVVPTTSYDAVAAASGDREHPLASNAASSVINRFYSLRDTNTGNSVAATWSTIAESNLTDATSTLYTGSGSGFYVTLTNAGEKAVNAPLTVAGYTYFGTNQPANPQNNPNMCYPNLGIARGYAISFLDGSGLNSNRFVKFDGGGMPPSPIFGLVQLPTSGGGTLLTPVLIGGGNQLGLVGGNNTSSLGTQKVVPPGTGKRKRTYWYVEGVK</sequence>
<feature type="chain" id="PRO_5011618072" evidence="4">
    <location>
        <begin position="31"/>
        <end position="1058"/>
    </location>
</feature>
<keyword evidence="4" id="KW-0732">Signal</keyword>
<dbReference type="RefSeq" id="WP_035323707.1">
    <property type="nucleotide sequence ID" value="NZ_FONH01000003.1"/>
</dbReference>
<feature type="region of interest" description="Disordered" evidence="3">
    <location>
        <begin position="211"/>
        <end position="242"/>
    </location>
</feature>
<feature type="domain" description="PilY1 beta-propeller" evidence="5">
    <location>
        <begin position="578"/>
        <end position="814"/>
    </location>
</feature>
<feature type="signal peptide" evidence="4">
    <location>
        <begin position="1"/>
        <end position="30"/>
    </location>
</feature>
<dbReference type="InterPro" id="IPR008707">
    <property type="entry name" value="B-propeller_PilY1"/>
</dbReference>
<evidence type="ECO:0000256" key="4">
    <source>
        <dbReference type="SAM" id="SignalP"/>
    </source>
</evidence>
<dbReference type="Pfam" id="PF05567">
    <property type="entry name" value="T4P_PilY1"/>
    <property type="match status" value="1"/>
</dbReference>
<evidence type="ECO:0000259" key="5">
    <source>
        <dbReference type="Pfam" id="PF05567"/>
    </source>
</evidence>
<gene>
    <name evidence="6" type="ORF">SAMN02799615_01135</name>
</gene>
<dbReference type="AlphaFoldDB" id="A0A1I2BEN5"/>